<name>G5JW46_9STRE</name>
<dbReference type="AlphaFoldDB" id="G5JW46"/>
<protein>
    <submittedName>
        <fullName evidence="2">Uncharacterized protein</fullName>
    </submittedName>
</protein>
<feature type="transmembrane region" description="Helical" evidence="1">
    <location>
        <begin position="38"/>
        <end position="55"/>
    </location>
</feature>
<gene>
    <name evidence="2" type="ORF">STRMA_1460</name>
</gene>
<keyword evidence="3" id="KW-1185">Reference proteome</keyword>
<proteinExistence type="predicted"/>
<keyword evidence="1" id="KW-1133">Transmembrane helix</keyword>
<evidence type="ECO:0000313" key="3">
    <source>
        <dbReference type="Proteomes" id="UP000003573"/>
    </source>
</evidence>
<organism evidence="2 3">
    <name type="scientific">Streptococcus macacae NCTC 11558</name>
    <dbReference type="NCBI Taxonomy" id="764298"/>
    <lineage>
        <taxon>Bacteria</taxon>
        <taxon>Bacillati</taxon>
        <taxon>Bacillota</taxon>
        <taxon>Bacilli</taxon>
        <taxon>Lactobacillales</taxon>
        <taxon>Streptococcaceae</taxon>
        <taxon>Streptococcus</taxon>
    </lineage>
</organism>
<dbReference type="EMBL" id="AEUW02000001">
    <property type="protein sequence ID" value="EHJ52212.1"/>
    <property type="molecule type" value="Genomic_DNA"/>
</dbReference>
<evidence type="ECO:0000256" key="1">
    <source>
        <dbReference type="SAM" id="Phobius"/>
    </source>
</evidence>
<keyword evidence="1" id="KW-0812">Transmembrane</keyword>
<reference evidence="2 3" key="1">
    <citation type="journal article" date="2014" name="Int. J. Syst. Evol. Microbiol.">
        <title>Phylogenomics and the dynamic genome evolution of the genus Streptococcus.</title>
        <authorList>
            <consortium name="The Broad Institute Genome Sequencing Platform"/>
            <person name="Richards V.P."/>
            <person name="Palmer S.R."/>
            <person name="Pavinski Bitar P.D."/>
            <person name="Qin X."/>
            <person name="Weinstock G.M."/>
            <person name="Highlander S.K."/>
            <person name="Town C.D."/>
            <person name="Burne R.A."/>
            <person name="Stanhope M.J."/>
        </authorList>
    </citation>
    <scope>NUCLEOTIDE SEQUENCE [LARGE SCALE GENOMIC DNA]</scope>
    <source>
        <strain evidence="2 3">NCTC 11558</strain>
    </source>
</reference>
<keyword evidence="1" id="KW-0472">Membrane</keyword>
<dbReference type="Proteomes" id="UP000003573">
    <property type="component" value="Unassembled WGS sequence"/>
</dbReference>
<comment type="caution">
    <text evidence="2">The sequence shown here is derived from an EMBL/GenBank/DDBJ whole genome shotgun (WGS) entry which is preliminary data.</text>
</comment>
<accession>G5JW46</accession>
<evidence type="ECO:0000313" key="2">
    <source>
        <dbReference type="EMBL" id="EHJ52212.1"/>
    </source>
</evidence>
<sequence>MLHVYYVTVCWTEKRGIYDLFGNIFAFYSSVLFIRKKLKTAIAVIIITINMAMIFEFDHSTKARPAASKNQDSKVTSLRVFSSFIIILMYPNY</sequence>
<feature type="transmembrane region" description="Helical" evidence="1">
    <location>
        <begin position="76"/>
        <end position="92"/>
    </location>
</feature>